<evidence type="ECO:0000313" key="4">
    <source>
        <dbReference type="EMBL" id="MDR4127242.1"/>
    </source>
</evidence>
<dbReference type="Pfam" id="PF02195">
    <property type="entry name" value="ParB_N"/>
    <property type="match status" value="1"/>
</dbReference>
<organism evidence="4 5">
    <name type="scientific">Yanghanlia caeni</name>
    <dbReference type="NCBI Taxonomy" id="3064283"/>
    <lineage>
        <taxon>Bacteria</taxon>
        <taxon>Pseudomonadati</taxon>
        <taxon>Pseudomonadota</taxon>
        <taxon>Betaproteobacteria</taxon>
        <taxon>Burkholderiales</taxon>
        <taxon>Alcaligenaceae</taxon>
        <taxon>Yanghanlia</taxon>
    </lineage>
</organism>
<dbReference type="Gene3D" id="1.10.10.2830">
    <property type="match status" value="1"/>
</dbReference>
<dbReference type="RefSeq" id="WP_347287772.1">
    <property type="nucleotide sequence ID" value="NZ_JAUZQE010000073.1"/>
</dbReference>
<dbReference type="InterPro" id="IPR004437">
    <property type="entry name" value="ParB/RepB/Spo0J"/>
</dbReference>
<comment type="caution">
    <text evidence="4">The sequence shown here is derived from an EMBL/GenBank/DDBJ whole genome shotgun (WGS) entry which is preliminary data.</text>
</comment>
<proteinExistence type="inferred from homology"/>
<dbReference type="PANTHER" id="PTHR33375">
    <property type="entry name" value="CHROMOSOME-PARTITIONING PROTEIN PARB-RELATED"/>
    <property type="match status" value="1"/>
</dbReference>
<sequence>MNLMKRMAQTTEGLDETPLAPPKPRNKKAERPETAPGKSLQWAIDKQRMTELERHRAGTPIEIAKLLPNPYQPRIEFDPEKIDELAESIRIHGLIEPIVVRKHPSLEGHYQIVVGERRVRAHKVLGLTEIPSILSECTDEEMATIALAENVARADLSDFEISQALLAMRSRYEQVTVMAEKLGMSRKQLYRYFAFEKLPEFVLASLRDKPQLLGARAVDELVTVLNEHGVQGEKALLEIWPRYLAGDFQQTKLAAKLRQAITTPDAGVSRRSIELFLRGKKIGAFHCDSNGLRLNIKGIALTEDLEKRIGQLLEELFPDRQPETTAAAPAVADEQTEPDMQTEAEAPVEAVDATSQSPRPKGRGLWS</sequence>
<dbReference type="InterPro" id="IPR036086">
    <property type="entry name" value="ParB/Sulfiredoxin_sf"/>
</dbReference>
<evidence type="ECO:0000256" key="2">
    <source>
        <dbReference type="SAM" id="MobiDB-lite"/>
    </source>
</evidence>
<protein>
    <submittedName>
        <fullName evidence="4">ParB/RepB/Spo0J family partition protein</fullName>
    </submittedName>
</protein>
<feature type="region of interest" description="Disordered" evidence="2">
    <location>
        <begin position="1"/>
        <end position="38"/>
    </location>
</feature>
<dbReference type="CDD" id="cd16393">
    <property type="entry name" value="SPO0J_N"/>
    <property type="match status" value="1"/>
</dbReference>
<comment type="similarity">
    <text evidence="1">Belongs to the ParB family.</text>
</comment>
<reference evidence="4 5" key="1">
    <citation type="submission" date="2023-08" db="EMBL/GenBank/DDBJ databases">
        <title>Alcaligenaceae gen. nov., a novel taxon isolated from the sludge of Yixing Pesticide Factory.</title>
        <authorList>
            <person name="Ruan L."/>
        </authorList>
    </citation>
    <scope>NUCLEOTIDE SEQUENCE [LARGE SCALE GENOMIC DNA]</scope>
    <source>
        <strain evidence="4 5">LG-2</strain>
    </source>
</reference>
<dbReference type="Proteomes" id="UP001232156">
    <property type="component" value="Unassembled WGS sequence"/>
</dbReference>
<dbReference type="SUPFAM" id="SSF109709">
    <property type="entry name" value="KorB DNA-binding domain-like"/>
    <property type="match status" value="1"/>
</dbReference>
<keyword evidence="5" id="KW-1185">Reference proteome</keyword>
<dbReference type="InterPro" id="IPR003115">
    <property type="entry name" value="ParB_N"/>
</dbReference>
<accession>A0ABU1DA48</accession>
<gene>
    <name evidence="4" type="ORF">Q8947_14820</name>
</gene>
<name>A0ABU1DA48_9BURK</name>
<dbReference type="PANTHER" id="PTHR33375:SF1">
    <property type="entry name" value="CHROMOSOME-PARTITIONING PROTEIN PARB-RELATED"/>
    <property type="match status" value="1"/>
</dbReference>
<dbReference type="InterPro" id="IPR050336">
    <property type="entry name" value="Chromosome_partition/occlusion"/>
</dbReference>
<dbReference type="Gene3D" id="3.90.1530.10">
    <property type="entry name" value="Conserved hypothetical protein from pyrococcus furiosus pfu- 392566-001, ParB domain"/>
    <property type="match status" value="1"/>
</dbReference>
<evidence type="ECO:0000259" key="3">
    <source>
        <dbReference type="SMART" id="SM00470"/>
    </source>
</evidence>
<dbReference type="SMART" id="SM00470">
    <property type="entry name" value="ParB"/>
    <property type="match status" value="1"/>
</dbReference>
<dbReference type="SUPFAM" id="SSF110849">
    <property type="entry name" value="ParB/Sulfiredoxin"/>
    <property type="match status" value="1"/>
</dbReference>
<dbReference type="EMBL" id="JAUZQE010000073">
    <property type="protein sequence ID" value="MDR4127242.1"/>
    <property type="molecule type" value="Genomic_DNA"/>
</dbReference>
<dbReference type="NCBIfam" id="TIGR00180">
    <property type="entry name" value="parB_part"/>
    <property type="match status" value="1"/>
</dbReference>
<feature type="region of interest" description="Disordered" evidence="2">
    <location>
        <begin position="317"/>
        <end position="367"/>
    </location>
</feature>
<evidence type="ECO:0000256" key="1">
    <source>
        <dbReference type="ARBA" id="ARBA00006295"/>
    </source>
</evidence>
<feature type="domain" description="ParB-like N-terminal" evidence="3">
    <location>
        <begin position="59"/>
        <end position="151"/>
    </location>
</feature>
<evidence type="ECO:0000313" key="5">
    <source>
        <dbReference type="Proteomes" id="UP001232156"/>
    </source>
</evidence>